<dbReference type="Pfam" id="PF19759">
    <property type="entry name" value="DUF6246"/>
    <property type="match status" value="1"/>
</dbReference>
<protein>
    <submittedName>
        <fullName evidence="1">Uncharacterized protein</fullName>
    </submittedName>
</protein>
<proteinExistence type="predicted"/>
<dbReference type="AlphaFoldDB" id="A0A6N2U3W0"/>
<accession>A0A6N2U3W0</accession>
<name>A0A6N2U3W0_CITAM</name>
<reference evidence="1" key="1">
    <citation type="submission" date="2019-11" db="EMBL/GenBank/DDBJ databases">
        <authorList>
            <person name="Feng L."/>
        </authorList>
    </citation>
    <scope>NUCLEOTIDE SEQUENCE</scope>
    <source>
        <strain evidence="1">CAmalonaticusLFYP1</strain>
    </source>
</reference>
<gene>
    <name evidence="1" type="ORF">CALFYP1_02799</name>
</gene>
<organism evidence="1">
    <name type="scientific">Citrobacter amalonaticus</name>
    <dbReference type="NCBI Taxonomy" id="35703"/>
    <lineage>
        <taxon>Bacteria</taxon>
        <taxon>Pseudomonadati</taxon>
        <taxon>Pseudomonadota</taxon>
        <taxon>Gammaproteobacteria</taxon>
        <taxon>Enterobacterales</taxon>
        <taxon>Enterobacteriaceae</taxon>
        <taxon>Citrobacter</taxon>
    </lineage>
</organism>
<dbReference type="InterPro" id="IPR046213">
    <property type="entry name" value="DUF6246"/>
</dbReference>
<dbReference type="RefSeq" id="WP_156595114.1">
    <property type="nucleotide sequence ID" value="NZ_CACRTI010000004.1"/>
</dbReference>
<evidence type="ECO:0000313" key="1">
    <source>
        <dbReference type="EMBL" id="VYT11141.1"/>
    </source>
</evidence>
<sequence length="227" mass="25163">MTALKEIGEIGISDSREGGADYIFRPSFLAMTRIGEPDEIVKVFGLIHGSETQSIIDLIADNPSFNTSMFVASLNRAADHLVSESVRVLQSCCDSDITCLTGEWCGDGGRVVYLPGLMPKSDIIVLAQQLMQHGIIGKAKVRKLQRNETNEATKEFRAIEYIVAAQTHFGISEEEASRLTMTKFQLLLAAKYPDQKGFTREEYDKVADDFLARQAARRARAEAARKN</sequence>
<dbReference type="EMBL" id="CACRTI010000004">
    <property type="protein sequence ID" value="VYT11141.1"/>
    <property type="molecule type" value="Genomic_DNA"/>
</dbReference>